<dbReference type="FunFam" id="2.10.25.10:FF:000090">
    <property type="entry name" value="laminin subunit alpha"/>
    <property type="match status" value="1"/>
</dbReference>
<keyword evidence="3" id="KW-0272">Extracellular matrix</keyword>
<evidence type="ECO:0000256" key="4">
    <source>
        <dbReference type="ARBA" id="ARBA00022729"/>
    </source>
</evidence>
<dbReference type="Pfam" id="PF00053">
    <property type="entry name" value="EGF_laminin"/>
    <property type="match status" value="4"/>
</dbReference>
<dbReference type="PROSITE" id="PS01248">
    <property type="entry name" value="EGF_LAM_1"/>
    <property type="match status" value="2"/>
</dbReference>
<feature type="disulfide bond" evidence="10">
    <location>
        <begin position="340"/>
        <end position="349"/>
    </location>
</feature>
<dbReference type="SMART" id="SM00181">
    <property type="entry name" value="EGF"/>
    <property type="match status" value="4"/>
</dbReference>
<feature type="domain" description="Laminin IV type A" evidence="12">
    <location>
        <begin position="390"/>
        <end position="580"/>
    </location>
</feature>
<dbReference type="FunFam" id="2.10.25.10:FF:000069">
    <property type="entry name" value="Laminin subunit alpha 1"/>
    <property type="match status" value="1"/>
</dbReference>
<feature type="domain" description="Laminin EGF-like" evidence="11">
    <location>
        <begin position="321"/>
        <end position="369"/>
    </location>
</feature>
<dbReference type="GO" id="GO:0005604">
    <property type="term" value="C:basement membrane"/>
    <property type="evidence" value="ECO:0007669"/>
    <property type="project" value="UniProtKB-SubCell"/>
</dbReference>
<dbReference type="InterPro" id="IPR000034">
    <property type="entry name" value="Laminin_IV"/>
</dbReference>
<keyword evidence="7 10" id="KW-1015">Disulfide bond</keyword>
<dbReference type="Proteomes" id="UP000051574">
    <property type="component" value="Unassembled WGS sequence"/>
</dbReference>
<dbReference type="PROSITE" id="PS00022">
    <property type="entry name" value="EGF_1"/>
    <property type="match status" value="1"/>
</dbReference>
<dbReference type="Gene3D" id="2.10.25.10">
    <property type="entry name" value="Laminin"/>
    <property type="match status" value="2"/>
</dbReference>
<keyword evidence="15" id="KW-1185">Reference proteome</keyword>
<dbReference type="InterPro" id="IPR056863">
    <property type="entry name" value="LMN_ATRN_NET-like_EGF"/>
</dbReference>
<dbReference type="InterPro" id="IPR008211">
    <property type="entry name" value="Laminin_N"/>
</dbReference>
<name>A0A0T6BID7_9SCAR</name>
<dbReference type="Gene3D" id="2.60.120.260">
    <property type="entry name" value="Galactose-binding domain-like"/>
    <property type="match status" value="1"/>
</dbReference>
<comment type="subcellular location">
    <subcellularLocation>
        <location evidence="1">Secreted</location>
        <location evidence="1">Extracellular space</location>
        <location evidence="1">Extracellular matrix</location>
        <location evidence="1">Basement membrane</location>
    </subcellularLocation>
</comment>
<organism evidence="14 15">
    <name type="scientific">Oryctes borbonicus</name>
    <dbReference type="NCBI Taxonomy" id="1629725"/>
    <lineage>
        <taxon>Eukaryota</taxon>
        <taxon>Metazoa</taxon>
        <taxon>Ecdysozoa</taxon>
        <taxon>Arthropoda</taxon>
        <taxon>Hexapoda</taxon>
        <taxon>Insecta</taxon>
        <taxon>Pterygota</taxon>
        <taxon>Neoptera</taxon>
        <taxon>Endopterygota</taxon>
        <taxon>Coleoptera</taxon>
        <taxon>Polyphaga</taxon>
        <taxon>Scarabaeiformia</taxon>
        <taxon>Scarabaeidae</taxon>
        <taxon>Dynastinae</taxon>
        <taxon>Oryctes</taxon>
    </lineage>
</organism>
<dbReference type="PROSITE" id="PS50027">
    <property type="entry name" value="EGF_LAM_2"/>
    <property type="match status" value="3"/>
</dbReference>
<dbReference type="GO" id="GO:0009888">
    <property type="term" value="P:tissue development"/>
    <property type="evidence" value="ECO:0007669"/>
    <property type="project" value="TreeGrafter"/>
</dbReference>
<proteinExistence type="predicted"/>
<dbReference type="SUPFAM" id="SSF57196">
    <property type="entry name" value="EGF/Laminin"/>
    <property type="match status" value="5"/>
</dbReference>
<evidence type="ECO:0000313" key="14">
    <source>
        <dbReference type="EMBL" id="KRT86663.1"/>
    </source>
</evidence>
<evidence type="ECO:0000313" key="15">
    <source>
        <dbReference type="Proteomes" id="UP000051574"/>
    </source>
</evidence>
<feature type="disulfide bond" evidence="10">
    <location>
        <begin position="296"/>
        <end position="305"/>
    </location>
</feature>
<dbReference type="PANTHER" id="PTHR10574:SF428">
    <property type="entry name" value="LAMININ SUBUNIT ALPHA-1-LIKE PROTEIN"/>
    <property type="match status" value="1"/>
</dbReference>
<comment type="caution">
    <text evidence="10">Lacks conserved residue(s) required for the propagation of feature annotation.</text>
</comment>
<accession>A0A0T6BID7</accession>
<dbReference type="CDD" id="cd00055">
    <property type="entry name" value="EGF_Lam"/>
    <property type="match status" value="4"/>
</dbReference>
<dbReference type="GO" id="GO:0005201">
    <property type="term" value="F:extracellular matrix structural constituent"/>
    <property type="evidence" value="ECO:0007669"/>
    <property type="project" value="TreeGrafter"/>
</dbReference>
<dbReference type="Pfam" id="PF00055">
    <property type="entry name" value="Laminin_N"/>
    <property type="match status" value="1"/>
</dbReference>
<dbReference type="PANTHER" id="PTHR10574">
    <property type="entry name" value="NETRIN/LAMININ-RELATED"/>
    <property type="match status" value="1"/>
</dbReference>
<evidence type="ECO:0000256" key="8">
    <source>
        <dbReference type="ARBA" id="ARBA00023180"/>
    </source>
</evidence>
<keyword evidence="9 10" id="KW-0424">Laminin EGF-like domain</keyword>
<gene>
    <name evidence="14" type="ORF">AMK59_2790</name>
</gene>
<evidence type="ECO:0000256" key="9">
    <source>
        <dbReference type="ARBA" id="ARBA00023292"/>
    </source>
</evidence>
<dbReference type="PROSITE" id="PS51117">
    <property type="entry name" value="LAMININ_NTER"/>
    <property type="match status" value="1"/>
</dbReference>
<evidence type="ECO:0000256" key="3">
    <source>
        <dbReference type="ARBA" id="ARBA00022530"/>
    </source>
</evidence>
<evidence type="ECO:0000256" key="10">
    <source>
        <dbReference type="PROSITE-ProRule" id="PRU00460"/>
    </source>
</evidence>
<dbReference type="GO" id="GO:0009887">
    <property type="term" value="P:animal organ morphogenesis"/>
    <property type="evidence" value="ECO:0007669"/>
    <property type="project" value="TreeGrafter"/>
</dbReference>
<evidence type="ECO:0000256" key="6">
    <source>
        <dbReference type="ARBA" id="ARBA00022869"/>
    </source>
</evidence>
<dbReference type="EMBL" id="LJIG01000277">
    <property type="protein sequence ID" value="KRT86663.1"/>
    <property type="molecule type" value="Genomic_DNA"/>
</dbReference>
<dbReference type="PROSITE" id="PS51115">
    <property type="entry name" value="LAMININ_IVA"/>
    <property type="match status" value="1"/>
</dbReference>
<evidence type="ECO:0000256" key="1">
    <source>
        <dbReference type="ARBA" id="ARBA00004302"/>
    </source>
</evidence>
<protein>
    <submittedName>
        <fullName evidence="14">Uncharacterized protein</fullName>
    </submittedName>
</protein>
<dbReference type="SMART" id="SM00136">
    <property type="entry name" value="LamNT"/>
    <property type="match status" value="1"/>
</dbReference>
<feature type="non-terminal residue" evidence="14">
    <location>
        <position position="1"/>
    </location>
</feature>
<keyword evidence="8" id="KW-0325">Glycoprotein</keyword>
<evidence type="ECO:0000256" key="5">
    <source>
        <dbReference type="ARBA" id="ARBA00022737"/>
    </source>
</evidence>
<dbReference type="Gene3D" id="2.170.300.10">
    <property type="entry name" value="Tie2 ligand-binding domain superfamily"/>
    <property type="match status" value="3"/>
</dbReference>
<dbReference type="SMART" id="SM00180">
    <property type="entry name" value="EGF_Lam"/>
    <property type="match status" value="5"/>
</dbReference>
<reference evidence="14 15" key="1">
    <citation type="submission" date="2015-09" db="EMBL/GenBank/DDBJ databases">
        <title>Draft genome of the scarab beetle Oryctes borbonicus.</title>
        <authorList>
            <person name="Meyer J.M."/>
            <person name="Markov G.V."/>
            <person name="Baskaran P."/>
            <person name="Herrmann M."/>
            <person name="Sommer R.J."/>
            <person name="Roedelsperger C."/>
        </authorList>
    </citation>
    <scope>NUCLEOTIDE SEQUENCE [LARGE SCALE GENOMIC DNA]</scope>
    <source>
        <strain evidence="14">OB123</strain>
        <tissue evidence="14">Whole animal</tissue>
    </source>
</reference>
<evidence type="ECO:0000259" key="12">
    <source>
        <dbReference type="PROSITE" id="PS51115"/>
    </source>
</evidence>
<keyword evidence="2" id="KW-0964">Secreted</keyword>
<keyword evidence="4" id="KW-0732">Signal</keyword>
<dbReference type="FunFam" id="2.10.25.10:FF:000580">
    <property type="entry name" value="Wing blister, isoform B"/>
    <property type="match status" value="1"/>
</dbReference>
<evidence type="ECO:0000259" key="11">
    <source>
        <dbReference type="PROSITE" id="PS50027"/>
    </source>
</evidence>
<feature type="domain" description="Laminin N-terminal" evidence="13">
    <location>
        <begin position="1"/>
        <end position="146"/>
    </location>
</feature>
<evidence type="ECO:0000256" key="2">
    <source>
        <dbReference type="ARBA" id="ARBA00022525"/>
    </source>
</evidence>
<feature type="domain" description="Laminin EGF-like" evidence="11">
    <location>
        <begin position="604"/>
        <end position="652"/>
    </location>
</feature>
<dbReference type="InterPro" id="IPR002049">
    <property type="entry name" value="LE_dom"/>
</dbReference>
<dbReference type="Pfam" id="PF00052">
    <property type="entry name" value="Laminin_B"/>
    <property type="match status" value="1"/>
</dbReference>
<dbReference type="Pfam" id="PF24973">
    <property type="entry name" value="EGF_LMN_ATRN"/>
    <property type="match status" value="1"/>
</dbReference>
<dbReference type="OrthoDB" id="8545473at2759"/>
<comment type="caution">
    <text evidence="14">The sequence shown here is derived from an EMBL/GenBank/DDBJ whole genome shotgun (WGS) entry which is preliminary data.</text>
</comment>
<dbReference type="InterPro" id="IPR050440">
    <property type="entry name" value="Laminin/Netrin_ECM"/>
</dbReference>
<evidence type="ECO:0000256" key="7">
    <source>
        <dbReference type="ARBA" id="ARBA00023157"/>
    </source>
</evidence>
<dbReference type="AlphaFoldDB" id="A0A0T6BID7"/>
<dbReference type="GO" id="GO:0007411">
    <property type="term" value="P:axon guidance"/>
    <property type="evidence" value="ECO:0007669"/>
    <property type="project" value="TreeGrafter"/>
</dbReference>
<keyword evidence="6" id="KW-0084">Basement membrane</keyword>
<sequence>AYVIIKSAISPRPGSWILERSLDGETFTPWQYFGTSDKDCVERYGVPAKKGKPQYSSDTEVICTTFYSKLTPIENGEIHTSLIHGRPGANETNPELLEFTKARYVRFRLQGLRGAANAPLPKRLSQDTMRDRKLFYSIKDINIGGQCVCNGHASSCRHNVASGHPECECSHHTCGPNCDRCCPLYNQRPWGSGTPREARQCLPCNCHGHAKSCHYDEDIDRAGLSMDVNGNYQGGGVCDNCTSHTAGINCERCIRGYYRPKGVSPDDKTPCLKCDCDPSGSTGSCTVEEEMVLCDCRPGYTGLRCDTCSSGYRGFPNCELCPCDPSGVANISDCEGQCMCKVNVEGAFCERCKSGHFSLQESNPDGCLSCYCSGVTTLCKSAMLVQQTIRTKENWHVSDISVSDTETVFLDEQGILSIANYEVPGGGPYYWLAPSSYLGNKLIVYGSIFTFRVIWIVMRGDTSGKPIRGPNIILVGRNGKKITYGNELFSSTNVTFKIPIMEKDWYDLDAFMNKGIFTTVNRSDFLSILADVKHMLLRAKFHADQIDVALEEAAFNIGEGISPVEKCSCPSGYTGLSCESCDYGYVRIFANSSNGEQQSFCGKCDCNGHSKTCDPDTGQCLCEHNTTGENCDRCLPGFYGNPMNGRPHDCKQCACPLLTEENNFSASCQLDLFKPGNEFEEPGYVCTQCPRGYTGDHCEM</sequence>
<feature type="domain" description="Laminin EGF-like" evidence="11">
    <location>
        <begin position="274"/>
        <end position="320"/>
    </location>
</feature>
<dbReference type="SMART" id="SM00281">
    <property type="entry name" value="LamB"/>
    <property type="match status" value="1"/>
</dbReference>
<feature type="disulfide bond" evidence="10">
    <location>
        <begin position="622"/>
        <end position="631"/>
    </location>
</feature>
<evidence type="ECO:0000259" key="13">
    <source>
        <dbReference type="PROSITE" id="PS51117"/>
    </source>
</evidence>
<keyword evidence="5" id="KW-0677">Repeat</keyword>
<dbReference type="InterPro" id="IPR000742">
    <property type="entry name" value="EGF"/>
</dbReference>